<dbReference type="EMBL" id="LKCN02000007">
    <property type="protein sequence ID" value="RCI12633.1"/>
    <property type="molecule type" value="Genomic_DNA"/>
</dbReference>
<keyword evidence="2" id="KW-0812">Transmembrane</keyword>
<keyword evidence="4" id="KW-1185">Reference proteome</keyword>
<feature type="region of interest" description="Disordered" evidence="1">
    <location>
        <begin position="1"/>
        <end position="27"/>
    </location>
</feature>
<gene>
    <name evidence="3" type="ORF">L249_1233</name>
</gene>
<proteinExistence type="predicted"/>
<evidence type="ECO:0000256" key="2">
    <source>
        <dbReference type="SAM" id="Phobius"/>
    </source>
</evidence>
<feature type="transmembrane region" description="Helical" evidence="2">
    <location>
        <begin position="39"/>
        <end position="59"/>
    </location>
</feature>
<organism evidence="3 4">
    <name type="scientific">Ophiocordyceps polyrhachis-furcata BCC 54312</name>
    <dbReference type="NCBI Taxonomy" id="1330021"/>
    <lineage>
        <taxon>Eukaryota</taxon>
        <taxon>Fungi</taxon>
        <taxon>Dikarya</taxon>
        <taxon>Ascomycota</taxon>
        <taxon>Pezizomycotina</taxon>
        <taxon>Sordariomycetes</taxon>
        <taxon>Hypocreomycetidae</taxon>
        <taxon>Hypocreales</taxon>
        <taxon>Ophiocordycipitaceae</taxon>
        <taxon>Ophiocordyceps</taxon>
    </lineage>
</organism>
<name>A0A367LDY4_9HYPO</name>
<dbReference type="Proteomes" id="UP000253664">
    <property type="component" value="Unassembled WGS sequence"/>
</dbReference>
<keyword evidence="2" id="KW-0472">Membrane</keyword>
<accession>A0A367LDY4</accession>
<keyword evidence="2" id="KW-1133">Transmembrane helix</keyword>
<reference evidence="3 4" key="1">
    <citation type="journal article" date="2015" name="BMC Genomics">
        <title>Insights from the genome of Ophiocordyceps polyrhachis-furcata to pathogenicity and host specificity in insect fungi.</title>
        <authorList>
            <person name="Wichadakul D."/>
            <person name="Kobmoo N."/>
            <person name="Ingsriswang S."/>
            <person name="Tangphatsornruang S."/>
            <person name="Chantasingh D."/>
            <person name="Luangsa-ard J.J."/>
            <person name="Eurwilaichitr L."/>
        </authorList>
    </citation>
    <scope>NUCLEOTIDE SEQUENCE [LARGE SCALE GENOMIC DNA]</scope>
    <source>
        <strain evidence="3 4">BCC 54312</strain>
    </source>
</reference>
<evidence type="ECO:0000313" key="3">
    <source>
        <dbReference type="EMBL" id="RCI12633.1"/>
    </source>
</evidence>
<evidence type="ECO:0000256" key="1">
    <source>
        <dbReference type="SAM" id="MobiDB-lite"/>
    </source>
</evidence>
<protein>
    <submittedName>
        <fullName evidence="3">Uncharacterized protein</fullName>
    </submittedName>
</protein>
<sequence>MGKPSHDVSPSGAVSKGPDSPTPSFPPAVCGSHRCHPSGFQGVVMQFVVVSGLLFVVLVRKASDAEIRSQELQGRTKFTSEVAPVTGSVGSVLGVTLGRSTSREVDEMGVGLLWR</sequence>
<comment type="caution">
    <text evidence="3">The sequence shown here is derived from an EMBL/GenBank/DDBJ whole genome shotgun (WGS) entry which is preliminary data.</text>
</comment>
<evidence type="ECO:0000313" key="4">
    <source>
        <dbReference type="Proteomes" id="UP000253664"/>
    </source>
</evidence>
<dbReference type="AlphaFoldDB" id="A0A367LDY4"/>